<accession>A0A9Q5GRS4</accession>
<evidence type="ECO:0000313" key="3">
    <source>
        <dbReference type="Proteomes" id="UP000281028"/>
    </source>
</evidence>
<dbReference type="EMBL" id="RIAR02000001">
    <property type="protein sequence ID" value="NSL85534.1"/>
    <property type="molecule type" value="Genomic_DNA"/>
</dbReference>
<feature type="chain" id="PRO_5040500108" evidence="1">
    <location>
        <begin position="26"/>
        <end position="1088"/>
    </location>
</feature>
<organism evidence="2 3">
    <name type="scientific">Chitinophaga solisilvae</name>
    <dbReference type="NCBI Taxonomy" id="1233460"/>
    <lineage>
        <taxon>Bacteria</taxon>
        <taxon>Pseudomonadati</taxon>
        <taxon>Bacteroidota</taxon>
        <taxon>Chitinophagia</taxon>
        <taxon>Chitinophagales</taxon>
        <taxon>Chitinophagaceae</taxon>
        <taxon>Chitinophaga</taxon>
    </lineage>
</organism>
<name>A0A9Q5GRS4_9BACT</name>
<gene>
    <name evidence="2" type="ORF">ECE50_001740</name>
</gene>
<feature type="signal peptide" evidence="1">
    <location>
        <begin position="1"/>
        <end position="25"/>
    </location>
</feature>
<evidence type="ECO:0000256" key="1">
    <source>
        <dbReference type="SAM" id="SignalP"/>
    </source>
</evidence>
<sequence length="1088" mass="123315">MKKMYRIYRVCCLLLLSMMVLQPLAARQQQTDDEGLAAEIRDAFVKQEALNQHYERTGEDNLKNYIIPIVIDRNGSVRVEEATYLKQIGTQKLLTDEQWAGINKDLINYNEKTAGKPDISMYTFLLADWSLKVPRQLDERVGDESFERIELIGDNTDRSLEEKEKDIYGAIYNAVFKWKDFTIGKRSLAYVYYTRLGYMSPDQDTLLFRKVSSCMLDKDNWQEAELKGLERALSYGADFIDNGKRLSVAGIHDYIAESLKKEVADMIRNLTNIKTEKCDGNPYYLQHTLAVSGADGTTNLGEKVVLNLNEAIRINKTRNRFGDDPMKANLDGLQYITAASAYDIGPVFQNSLMADINDKMAYLEIVKGYQFYIHFVPVTCPYDQKQVNDFAQEVFNNSKIDKDRGILVLVTYYTGRDIKELKAYRVGVAMGSGVREASKMKEDIDPAFDHTRNINDLAVNIINAYKHIPKKKYVIEYYISKVSQSNNNLWREGTIYKSPGVWLPREEPGNVIESNFFLYERTNGVFGAPQGVQKILRLKERYVLAESNSYARMVGKKMGNWQFKTLVFITTNVSSNGGYITEKDLTKEIDGCKFEWSGECESVVDRIVDIGLIVTGVPLSFIGMDWITDGIGTVYFASRGKWEQARVYSACMVLPFVASPLVEGSRLMVTGLRLEMSSAWKLIDRKLISLVIKPELNIAKETIENLLKSNGAEYLIPHELYASIFAKISEDGKVVYGVVVPNGADGAVMEIWAVAENKRWIGAGGKTATEKEIIEHFEEALAKGIADDIPTILGRLTGKLNRTEYAAFEKCFGGDINLLHRFDTEDELLEAWRGLHNAGRDKLKKEIGSVEKLMEVRRNSENLTHFGITDDMLVNLRGSIDHSYVDALEELNKAVNNLPKGEGQVEKFSEVIRSGNNRGLTAPDPASFDPLHSYVILKKINENAALISQADKVIFETKLTAMAGVENAVPDVLIRVNNGSRKIIFEIKTGEGITKNFNTQCRRYFYELASIGDLRIYSQVSNKIDKAEVIAAWKRGGLLEDTRIRGMFSDFIEERGMTYQITNKDTFEQFLKADNDWYNLIFNSNFTR</sequence>
<dbReference type="AlphaFoldDB" id="A0A9Q5GRS4"/>
<keyword evidence="3" id="KW-1185">Reference proteome</keyword>
<evidence type="ECO:0000313" key="2">
    <source>
        <dbReference type="EMBL" id="NSL85534.1"/>
    </source>
</evidence>
<proteinExistence type="predicted"/>
<dbReference type="Proteomes" id="UP000281028">
    <property type="component" value="Unassembled WGS sequence"/>
</dbReference>
<comment type="caution">
    <text evidence="2">The sequence shown here is derived from an EMBL/GenBank/DDBJ whole genome shotgun (WGS) entry which is preliminary data.</text>
</comment>
<keyword evidence="1" id="KW-0732">Signal</keyword>
<reference evidence="2" key="1">
    <citation type="submission" date="2020-05" db="EMBL/GenBank/DDBJ databases">
        <title>Chitinophaga laudate sp. nov., isolated from a tropical peat swamp.</title>
        <authorList>
            <person name="Goh C.B.S."/>
            <person name="Lee M.S."/>
            <person name="Parimannan S."/>
            <person name="Pasbakhsh P."/>
            <person name="Yule C.M."/>
            <person name="Rajandas H."/>
            <person name="Loke S."/>
            <person name="Croft L."/>
            <person name="Tan J.B.L."/>
        </authorList>
    </citation>
    <scope>NUCLEOTIDE SEQUENCE</scope>
    <source>
        <strain evidence="2">Mgbs1</strain>
    </source>
</reference>
<protein>
    <submittedName>
        <fullName evidence="2">TPM domain-containing protein</fullName>
    </submittedName>
</protein>